<keyword evidence="3" id="KW-1185">Reference proteome</keyword>
<feature type="region of interest" description="Disordered" evidence="1">
    <location>
        <begin position="226"/>
        <end position="252"/>
    </location>
</feature>
<evidence type="ECO:0000313" key="2">
    <source>
        <dbReference type="EMBL" id="KAK0478035.1"/>
    </source>
</evidence>
<proteinExistence type="predicted"/>
<dbReference type="EMBL" id="JAUEPU010000103">
    <property type="protein sequence ID" value="KAK0478035.1"/>
    <property type="molecule type" value="Genomic_DNA"/>
</dbReference>
<comment type="caution">
    <text evidence="2">The sequence shown here is derived from an EMBL/GenBank/DDBJ whole genome shotgun (WGS) entry which is preliminary data.</text>
</comment>
<reference evidence="2" key="1">
    <citation type="submission" date="2023-06" db="EMBL/GenBank/DDBJ databases">
        <authorList>
            <consortium name="Lawrence Berkeley National Laboratory"/>
            <person name="Ahrendt S."/>
            <person name="Sahu N."/>
            <person name="Indic B."/>
            <person name="Wong-Bajracharya J."/>
            <person name="Merenyi Z."/>
            <person name="Ke H.-M."/>
            <person name="Monk M."/>
            <person name="Kocsube S."/>
            <person name="Drula E."/>
            <person name="Lipzen A."/>
            <person name="Balint B."/>
            <person name="Henrissat B."/>
            <person name="Andreopoulos B."/>
            <person name="Martin F.M."/>
            <person name="Harder C.B."/>
            <person name="Rigling D."/>
            <person name="Ford K.L."/>
            <person name="Foster G.D."/>
            <person name="Pangilinan J."/>
            <person name="Papanicolaou A."/>
            <person name="Barry K."/>
            <person name="LaButti K."/>
            <person name="Viragh M."/>
            <person name="Koriabine M."/>
            <person name="Yan M."/>
            <person name="Riley R."/>
            <person name="Champramary S."/>
            <person name="Plett K.L."/>
            <person name="Tsai I.J."/>
            <person name="Slot J."/>
            <person name="Sipos G."/>
            <person name="Plett J."/>
            <person name="Nagy L.G."/>
            <person name="Grigoriev I.V."/>
        </authorList>
    </citation>
    <scope>NUCLEOTIDE SEQUENCE</scope>
    <source>
        <strain evidence="2">HWK02</strain>
    </source>
</reference>
<name>A0AA39UGL3_9AGAR</name>
<protein>
    <submittedName>
        <fullName evidence="2">Uncharacterized protein</fullName>
    </submittedName>
</protein>
<dbReference type="AlphaFoldDB" id="A0AA39UGL3"/>
<accession>A0AA39UGL3</accession>
<dbReference type="Proteomes" id="UP001175228">
    <property type="component" value="Unassembled WGS sequence"/>
</dbReference>
<evidence type="ECO:0000313" key="3">
    <source>
        <dbReference type="Proteomes" id="UP001175228"/>
    </source>
</evidence>
<organism evidence="2 3">
    <name type="scientific">Armillaria luteobubalina</name>
    <dbReference type="NCBI Taxonomy" id="153913"/>
    <lineage>
        <taxon>Eukaryota</taxon>
        <taxon>Fungi</taxon>
        <taxon>Dikarya</taxon>
        <taxon>Basidiomycota</taxon>
        <taxon>Agaricomycotina</taxon>
        <taxon>Agaricomycetes</taxon>
        <taxon>Agaricomycetidae</taxon>
        <taxon>Agaricales</taxon>
        <taxon>Marasmiineae</taxon>
        <taxon>Physalacriaceae</taxon>
        <taxon>Armillaria</taxon>
    </lineage>
</organism>
<sequence length="252" mass="28613">MPFDIQIVPRLVRFNKGPAKKMTYGEIYVVEESLMDPYHRLFRTALDAASVQTSPTCREIVERVCGSTKLSTRTTTKAGKGRPGIMCPPPRGLWGDGGTDLPWVFLMGTFDGEHESLLPDVFRDWVVPVSTNKTKGSGLFIHTTPRWRTSKPCATQQIVTIPMTTDSGGHPKTRWLCVQERNKPYSVPDAELNKLIEHSRVRLTQLSAAILRDDKYLEKVTEEIQNHEKQYRRKKRRAYAASRKSVNANAQQ</sequence>
<evidence type="ECO:0000256" key="1">
    <source>
        <dbReference type="SAM" id="MobiDB-lite"/>
    </source>
</evidence>
<gene>
    <name evidence="2" type="ORF">EDD18DRAFT_1337771</name>
</gene>